<protein>
    <submittedName>
        <fullName evidence="1">Uncharacterized protein</fullName>
    </submittedName>
</protein>
<dbReference type="AlphaFoldDB" id="A0A1Z4BKU1"/>
<accession>A0A1Z4BKU1</accession>
<dbReference type="KEGG" id="capn:CBG49_01580"/>
<sequence>MELTLLNYEDKKTVISYDMQNNEYWKIFYNTERKGFYDIWENDIFGVIVLNQTTWMFVETNIFRLTDISKIENNITSEITSLFVKTILGNEYHLVTTIDLKSDYVFESDYYVDGTEYNLGLYIEKLKRETASEELFIENVLANGLIIQ</sequence>
<evidence type="ECO:0000313" key="1">
    <source>
        <dbReference type="EMBL" id="ASF41883.1"/>
    </source>
</evidence>
<dbReference type="Proteomes" id="UP000197007">
    <property type="component" value="Chromosome"/>
</dbReference>
<evidence type="ECO:0000313" key="2">
    <source>
        <dbReference type="Proteomes" id="UP000197007"/>
    </source>
</evidence>
<proteinExistence type="predicted"/>
<organism evidence="1 2">
    <name type="scientific">Capnocytophaga endodontalis</name>
    <dbReference type="NCBI Taxonomy" id="2708117"/>
    <lineage>
        <taxon>Bacteria</taxon>
        <taxon>Pseudomonadati</taxon>
        <taxon>Bacteroidota</taxon>
        <taxon>Flavobacteriia</taxon>
        <taxon>Flavobacteriales</taxon>
        <taxon>Flavobacteriaceae</taxon>
        <taxon>Capnocytophaga</taxon>
    </lineage>
</organism>
<reference evidence="2" key="1">
    <citation type="submission" date="2017-06" db="EMBL/GenBank/DDBJ databases">
        <title>Complete genome sequence of Capnocytophaga sp. KCOM 1579 (=ChDC OS43) isolated from a human refractory periapical abscess lesion.</title>
        <authorList>
            <person name="Kook J.-K."/>
            <person name="Park S.-N."/>
            <person name="Lim Y.K."/>
            <person name="Roh H."/>
        </authorList>
    </citation>
    <scope>NUCLEOTIDE SEQUENCE [LARGE SCALE GENOMIC DNA]</scope>
    <source>
        <strain evidence="2">ChDC OS43</strain>
    </source>
</reference>
<gene>
    <name evidence="1" type="ORF">CBG49_01580</name>
</gene>
<name>A0A1Z4BKU1_9FLAO</name>
<dbReference type="EMBL" id="CP022022">
    <property type="protein sequence ID" value="ASF41883.1"/>
    <property type="molecule type" value="Genomic_DNA"/>
</dbReference>
<keyword evidence="2" id="KW-1185">Reference proteome</keyword>
<dbReference type="RefSeq" id="WP_088593092.1">
    <property type="nucleotide sequence ID" value="NZ_CP022022.1"/>
</dbReference>